<protein>
    <submittedName>
        <fullName evidence="2">Uncharacterized protein</fullName>
    </submittedName>
</protein>
<gene>
    <name evidence="2" type="ORF">B0H16DRAFT_569359</name>
</gene>
<evidence type="ECO:0000256" key="1">
    <source>
        <dbReference type="SAM" id="MobiDB-lite"/>
    </source>
</evidence>
<sequence>MPRASSRPLRLRPPPSSSSPPNFPLCLLVSNSSHPPSPATCRRVRVRYRQIGLRPRRHARHHHSGPGRWAESRRHWRARCVFFCGTLQRPHASSPRWSCSSESAPHSRRPLLRRHILLLDIRTLLWLILLPGLLWVEFLLKLTGKNPHPEDRYLIEDSWPEAELKRLRRKLEKNLAHVQNVSAQRCT</sequence>
<evidence type="ECO:0000313" key="2">
    <source>
        <dbReference type="EMBL" id="KAJ7712339.1"/>
    </source>
</evidence>
<evidence type="ECO:0000313" key="3">
    <source>
        <dbReference type="Proteomes" id="UP001215598"/>
    </source>
</evidence>
<dbReference type="Proteomes" id="UP001215598">
    <property type="component" value="Unassembled WGS sequence"/>
</dbReference>
<accession>A0AAD7H5X4</accession>
<proteinExistence type="predicted"/>
<feature type="compositionally biased region" description="Pro residues" evidence="1">
    <location>
        <begin position="11"/>
        <end position="20"/>
    </location>
</feature>
<reference evidence="2" key="1">
    <citation type="submission" date="2023-03" db="EMBL/GenBank/DDBJ databases">
        <title>Massive genome expansion in bonnet fungi (Mycena s.s.) driven by repeated elements and novel gene families across ecological guilds.</title>
        <authorList>
            <consortium name="Lawrence Berkeley National Laboratory"/>
            <person name="Harder C.B."/>
            <person name="Miyauchi S."/>
            <person name="Viragh M."/>
            <person name="Kuo A."/>
            <person name="Thoen E."/>
            <person name="Andreopoulos B."/>
            <person name="Lu D."/>
            <person name="Skrede I."/>
            <person name="Drula E."/>
            <person name="Henrissat B."/>
            <person name="Morin E."/>
            <person name="Kohler A."/>
            <person name="Barry K."/>
            <person name="LaButti K."/>
            <person name="Morin E."/>
            <person name="Salamov A."/>
            <person name="Lipzen A."/>
            <person name="Mereny Z."/>
            <person name="Hegedus B."/>
            <person name="Baldrian P."/>
            <person name="Stursova M."/>
            <person name="Weitz H."/>
            <person name="Taylor A."/>
            <person name="Grigoriev I.V."/>
            <person name="Nagy L.G."/>
            <person name="Martin F."/>
            <person name="Kauserud H."/>
        </authorList>
    </citation>
    <scope>NUCLEOTIDE SEQUENCE</scope>
    <source>
        <strain evidence="2">CBHHK182m</strain>
    </source>
</reference>
<comment type="caution">
    <text evidence="2">The sequence shown here is derived from an EMBL/GenBank/DDBJ whole genome shotgun (WGS) entry which is preliminary data.</text>
</comment>
<dbReference type="EMBL" id="JARKIB010000369">
    <property type="protein sequence ID" value="KAJ7712339.1"/>
    <property type="molecule type" value="Genomic_DNA"/>
</dbReference>
<feature type="region of interest" description="Disordered" evidence="1">
    <location>
        <begin position="1"/>
        <end position="20"/>
    </location>
</feature>
<name>A0AAD7H5X4_9AGAR</name>
<dbReference type="AlphaFoldDB" id="A0AAD7H5X4"/>
<keyword evidence="3" id="KW-1185">Reference proteome</keyword>
<organism evidence="2 3">
    <name type="scientific">Mycena metata</name>
    <dbReference type="NCBI Taxonomy" id="1033252"/>
    <lineage>
        <taxon>Eukaryota</taxon>
        <taxon>Fungi</taxon>
        <taxon>Dikarya</taxon>
        <taxon>Basidiomycota</taxon>
        <taxon>Agaricomycotina</taxon>
        <taxon>Agaricomycetes</taxon>
        <taxon>Agaricomycetidae</taxon>
        <taxon>Agaricales</taxon>
        <taxon>Marasmiineae</taxon>
        <taxon>Mycenaceae</taxon>
        <taxon>Mycena</taxon>
    </lineage>
</organism>